<dbReference type="AlphaFoldDB" id="A0A484BDY0"/>
<evidence type="ECO:0008006" key="3">
    <source>
        <dbReference type="Google" id="ProtNLM"/>
    </source>
</evidence>
<reference evidence="1 2" key="1">
    <citation type="journal article" date="2019" name="J. Hered.">
        <title>An Improved Genome Assembly for Drosophila navojoa, the Basal Species in the mojavensis Cluster.</title>
        <authorList>
            <person name="Vanderlinde T."/>
            <person name="Dupim E.G."/>
            <person name="Nazario-Yepiz N.O."/>
            <person name="Carvalho A.B."/>
        </authorList>
    </citation>
    <scope>NUCLEOTIDE SEQUENCE [LARGE SCALE GENOMIC DNA]</scope>
    <source>
        <strain evidence="1">Navoj_Jal97</strain>
        <tissue evidence="1">Whole organism</tissue>
    </source>
</reference>
<dbReference type="Gene3D" id="2.60.40.10">
    <property type="entry name" value="Immunoglobulins"/>
    <property type="match status" value="1"/>
</dbReference>
<accession>A0A484BDY0</accession>
<dbReference type="EMBL" id="LSRL02000052">
    <property type="protein sequence ID" value="TDG46884.1"/>
    <property type="molecule type" value="Genomic_DNA"/>
</dbReference>
<evidence type="ECO:0000313" key="1">
    <source>
        <dbReference type="EMBL" id="TDG46884.1"/>
    </source>
</evidence>
<gene>
    <name evidence="1" type="ORF">AWZ03_006768</name>
</gene>
<dbReference type="OMA" id="PDANQEY"/>
<protein>
    <recommendedName>
        <fullName evidence="3">Fibronectin type-III domain-containing protein</fullName>
    </recommendedName>
</protein>
<organism evidence="1 2">
    <name type="scientific">Drosophila navojoa</name>
    <name type="common">Fruit fly</name>
    <dbReference type="NCBI Taxonomy" id="7232"/>
    <lineage>
        <taxon>Eukaryota</taxon>
        <taxon>Metazoa</taxon>
        <taxon>Ecdysozoa</taxon>
        <taxon>Arthropoda</taxon>
        <taxon>Hexapoda</taxon>
        <taxon>Insecta</taxon>
        <taxon>Pterygota</taxon>
        <taxon>Neoptera</taxon>
        <taxon>Endopterygota</taxon>
        <taxon>Diptera</taxon>
        <taxon>Brachycera</taxon>
        <taxon>Muscomorpha</taxon>
        <taxon>Ephydroidea</taxon>
        <taxon>Drosophilidae</taxon>
        <taxon>Drosophila</taxon>
    </lineage>
</organism>
<keyword evidence="2" id="KW-1185">Reference proteome</keyword>
<proteinExistence type="predicted"/>
<dbReference type="InterPro" id="IPR013783">
    <property type="entry name" value="Ig-like_fold"/>
</dbReference>
<comment type="caution">
    <text evidence="1">The sequence shown here is derived from an EMBL/GenBank/DDBJ whole genome shotgun (WGS) entry which is preliminary data.</text>
</comment>
<dbReference type="Proteomes" id="UP000295192">
    <property type="component" value="Unassembled WGS sequence"/>
</dbReference>
<name>A0A484BDY0_DRONA</name>
<evidence type="ECO:0000313" key="2">
    <source>
        <dbReference type="Proteomes" id="UP000295192"/>
    </source>
</evidence>
<dbReference type="OrthoDB" id="6381660at2759"/>
<sequence length="236" mass="27759">MYTRFVQVDNLHNIHDFECIFLDYIKESGLNCSFTRPIESSSNTNYRLQHLSVDKLCQRSDLSSDRIECNFRSEDFNKFRNQLNFTLRIEDETGSRTENISIDRGECMVLEPPGRDVVELNKTSNSICLQWPNKRFDNHNYGVAWDYQLKPHVSLAWQDPHYARLMETFCLNGLPDANQEYELRMRRRINAVHAHWSDYFTYHFRTQLKSSHSSESAKLSPIIILVAIMVSLNLIV</sequence>